<dbReference type="CDD" id="cd22749">
    <property type="entry name" value="Otubain_C65"/>
    <property type="match status" value="1"/>
</dbReference>
<feature type="domain" description="OTU" evidence="8">
    <location>
        <begin position="123"/>
        <end position="336"/>
    </location>
</feature>
<evidence type="ECO:0000256" key="3">
    <source>
        <dbReference type="ARBA" id="ARBA00022670"/>
    </source>
</evidence>
<dbReference type="InterPro" id="IPR038765">
    <property type="entry name" value="Papain-like_cys_pep_sf"/>
</dbReference>
<evidence type="ECO:0000256" key="7">
    <source>
        <dbReference type="SAM" id="Coils"/>
    </source>
</evidence>
<dbReference type="GO" id="GO:0043130">
    <property type="term" value="F:ubiquitin binding"/>
    <property type="evidence" value="ECO:0007669"/>
    <property type="project" value="TreeGrafter"/>
</dbReference>
<sequence>MTPWIFSFDMPNDDTSVNANITTERAPESSIDSSNVITALENNDDGKVVQPNVNVPSSGVVDAESHRIKREQTENQLNAINEEIRQNNALTSEFLPLTHLIQSYAESSESFLKGAEYLSLKYRWYRRVRGDGNCYYRAFLYGLCEVLLSRRLEAATIGEEALQKSRKDIDRVHLVAKTSLEKCTQQGYSKFTLEMFYDEFVGILSSLLKDTTTPASLHSILNHENGVSDYCCWYLRVLTATQLKIDRERFSAFLEYGDVDTFCSEEVEPMHKDVGMVQAIALAEFMGVKVDVEYLDGRNPDGKLVVHHFGPQDQNESNGCGVTLLYRPGHYDILYR</sequence>
<dbReference type="GO" id="GO:0071108">
    <property type="term" value="P:protein K48-linked deubiquitination"/>
    <property type="evidence" value="ECO:0007669"/>
    <property type="project" value="TreeGrafter"/>
</dbReference>
<dbReference type="InterPro" id="IPR042468">
    <property type="entry name" value="Peptidase_C65_otubain_sub1"/>
</dbReference>
<evidence type="ECO:0000259" key="8">
    <source>
        <dbReference type="PROSITE" id="PS50802"/>
    </source>
</evidence>
<feature type="coiled-coil region" evidence="7">
    <location>
        <begin position="63"/>
        <end position="90"/>
    </location>
</feature>
<name>A0A7S0C949_9STRA</name>
<protein>
    <recommendedName>
        <fullName evidence="2">ubiquitinyl hydrolase 1</fullName>
        <ecNumber evidence="2">3.4.19.12</ecNumber>
    </recommendedName>
</protein>
<reference evidence="9" key="1">
    <citation type="submission" date="2021-01" db="EMBL/GenBank/DDBJ databases">
        <authorList>
            <person name="Corre E."/>
            <person name="Pelletier E."/>
            <person name="Niang G."/>
            <person name="Scheremetjew M."/>
            <person name="Finn R."/>
            <person name="Kale V."/>
            <person name="Holt S."/>
            <person name="Cochrane G."/>
            <person name="Meng A."/>
            <person name="Brown T."/>
            <person name="Cohen L."/>
        </authorList>
    </citation>
    <scope>NUCLEOTIDE SEQUENCE</scope>
    <source>
        <strain evidence="9">CCAP1064/1</strain>
    </source>
</reference>
<evidence type="ECO:0000256" key="5">
    <source>
        <dbReference type="ARBA" id="ARBA00022801"/>
    </source>
</evidence>
<keyword evidence="3" id="KW-0645">Protease</keyword>
<keyword evidence="7" id="KW-0175">Coiled coil</keyword>
<dbReference type="Gene3D" id="3.30.200.60">
    <property type="entry name" value="Peptidase C65 Otubain, subdomain 1"/>
    <property type="match status" value="1"/>
</dbReference>
<dbReference type="PANTHER" id="PTHR12931">
    <property type="entry name" value="UBIQUITIN THIOLESTERASE PROTEIN OTUB"/>
    <property type="match status" value="1"/>
</dbReference>
<dbReference type="SUPFAM" id="SSF54001">
    <property type="entry name" value="Cysteine proteinases"/>
    <property type="match status" value="1"/>
</dbReference>
<evidence type="ECO:0000256" key="6">
    <source>
        <dbReference type="ARBA" id="ARBA00022807"/>
    </source>
</evidence>
<evidence type="ECO:0000256" key="4">
    <source>
        <dbReference type="ARBA" id="ARBA00022786"/>
    </source>
</evidence>
<proteinExistence type="predicted"/>
<dbReference type="Pfam" id="PF10275">
    <property type="entry name" value="Peptidase_C65"/>
    <property type="match status" value="1"/>
</dbReference>
<dbReference type="AlphaFoldDB" id="A0A7S0C949"/>
<dbReference type="EC" id="3.4.19.12" evidence="2"/>
<organism evidence="9">
    <name type="scientific">Proboscia inermis</name>
    <dbReference type="NCBI Taxonomy" id="420281"/>
    <lineage>
        <taxon>Eukaryota</taxon>
        <taxon>Sar</taxon>
        <taxon>Stramenopiles</taxon>
        <taxon>Ochrophyta</taxon>
        <taxon>Bacillariophyta</taxon>
        <taxon>Coscinodiscophyceae</taxon>
        <taxon>Rhizosoleniophycidae</taxon>
        <taxon>Rhizosoleniales</taxon>
        <taxon>Rhizosoleniaceae</taxon>
        <taxon>Proboscia</taxon>
    </lineage>
</organism>
<dbReference type="PROSITE" id="PS50802">
    <property type="entry name" value="OTU"/>
    <property type="match status" value="1"/>
</dbReference>
<evidence type="ECO:0000313" key="9">
    <source>
        <dbReference type="EMBL" id="CAD8416746.1"/>
    </source>
</evidence>
<dbReference type="InterPro" id="IPR042467">
    <property type="entry name" value="Peptidase_C65_otubain_sub2"/>
</dbReference>
<dbReference type="GO" id="GO:0005634">
    <property type="term" value="C:nucleus"/>
    <property type="evidence" value="ECO:0007669"/>
    <property type="project" value="TreeGrafter"/>
</dbReference>
<accession>A0A7S0C949</accession>
<gene>
    <name evidence="9" type="ORF">PINE0816_LOCUS12881</name>
</gene>
<dbReference type="Gene3D" id="1.20.1300.20">
    <property type="entry name" value="Peptidase C65 Otubain, subdomain 2"/>
    <property type="match status" value="1"/>
</dbReference>
<evidence type="ECO:0000256" key="1">
    <source>
        <dbReference type="ARBA" id="ARBA00000707"/>
    </source>
</evidence>
<dbReference type="GO" id="GO:0004843">
    <property type="term" value="F:cysteine-type deubiquitinase activity"/>
    <property type="evidence" value="ECO:0007669"/>
    <property type="project" value="UniProtKB-EC"/>
</dbReference>
<keyword evidence="6" id="KW-0788">Thiol protease</keyword>
<keyword evidence="4" id="KW-0833">Ubl conjugation pathway</keyword>
<evidence type="ECO:0000256" key="2">
    <source>
        <dbReference type="ARBA" id="ARBA00012759"/>
    </source>
</evidence>
<comment type="catalytic activity">
    <reaction evidence="1">
        <text>Thiol-dependent hydrolysis of ester, thioester, amide, peptide and isopeptide bonds formed by the C-terminal Gly of ubiquitin (a 76-residue protein attached to proteins as an intracellular targeting signal).</text>
        <dbReference type="EC" id="3.4.19.12"/>
    </reaction>
</comment>
<dbReference type="EMBL" id="HBEL01027896">
    <property type="protein sequence ID" value="CAD8416746.1"/>
    <property type="molecule type" value="Transcribed_RNA"/>
</dbReference>
<keyword evidence="5" id="KW-0378">Hydrolase</keyword>
<dbReference type="InterPro" id="IPR019400">
    <property type="entry name" value="Peptidase_C65_otubain"/>
</dbReference>
<dbReference type="GO" id="GO:0006508">
    <property type="term" value="P:proteolysis"/>
    <property type="evidence" value="ECO:0007669"/>
    <property type="project" value="UniProtKB-KW"/>
</dbReference>
<dbReference type="InterPro" id="IPR003323">
    <property type="entry name" value="OTU_dom"/>
</dbReference>
<dbReference type="PANTHER" id="PTHR12931:SF15">
    <property type="entry name" value="UBIQUITIN THIOESTERASE OTUBAIN-LIKE"/>
    <property type="match status" value="1"/>
</dbReference>